<sequence length="174" mass="17823">MMLLMRRFLAPFALVAVLALSACGGGDSDAGTDDDTSTSSDTGTPASPSDVSPCDLTTEDTVAQVFGGTVESAEPGEARNCEYTLSGASVTLVEVYYFGDADDWDALKAGYEANRGPLTPVDLGDEAFYPGDLAQNEYVVLAGDTVFAVGIGDFTTDIAPGVAELAGIITGEVG</sequence>
<dbReference type="Proteomes" id="UP001501057">
    <property type="component" value="Unassembled WGS sequence"/>
</dbReference>
<evidence type="ECO:0008006" key="5">
    <source>
        <dbReference type="Google" id="ProtNLM"/>
    </source>
</evidence>
<reference evidence="3 4" key="1">
    <citation type="journal article" date="2019" name="Int. J. Syst. Evol. Microbiol.">
        <title>The Global Catalogue of Microorganisms (GCM) 10K type strain sequencing project: providing services to taxonomists for standard genome sequencing and annotation.</title>
        <authorList>
            <consortium name="The Broad Institute Genomics Platform"/>
            <consortium name="The Broad Institute Genome Sequencing Center for Infectious Disease"/>
            <person name="Wu L."/>
            <person name="Ma J."/>
        </authorList>
    </citation>
    <scope>NUCLEOTIDE SEQUENCE [LARGE SCALE GENOMIC DNA]</scope>
    <source>
        <strain evidence="3 4">JCM 13518</strain>
    </source>
</reference>
<organism evidence="3 4">
    <name type="scientific">Aeromicrobium alkaliterrae</name>
    <dbReference type="NCBI Taxonomy" id="302168"/>
    <lineage>
        <taxon>Bacteria</taxon>
        <taxon>Bacillati</taxon>
        <taxon>Actinomycetota</taxon>
        <taxon>Actinomycetes</taxon>
        <taxon>Propionibacteriales</taxon>
        <taxon>Nocardioidaceae</taxon>
        <taxon>Aeromicrobium</taxon>
    </lineage>
</organism>
<feature type="chain" id="PRO_5045037068" description="DUF3558 domain-containing protein" evidence="2">
    <location>
        <begin position="25"/>
        <end position="174"/>
    </location>
</feature>
<dbReference type="PROSITE" id="PS51257">
    <property type="entry name" value="PROKAR_LIPOPROTEIN"/>
    <property type="match status" value="1"/>
</dbReference>
<keyword evidence="4" id="KW-1185">Reference proteome</keyword>
<feature type="compositionally biased region" description="Low complexity" evidence="1">
    <location>
        <begin position="37"/>
        <end position="50"/>
    </location>
</feature>
<gene>
    <name evidence="3" type="ORF">GCM10009710_14810</name>
</gene>
<evidence type="ECO:0000313" key="4">
    <source>
        <dbReference type="Proteomes" id="UP001501057"/>
    </source>
</evidence>
<evidence type="ECO:0000256" key="1">
    <source>
        <dbReference type="SAM" id="MobiDB-lite"/>
    </source>
</evidence>
<comment type="caution">
    <text evidence="3">The sequence shown here is derived from an EMBL/GenBank/DDBJ whole genome shotgun (WGS) entry which is preliminary data.</text>
</comment>
<evidence type="ECO:0000256" key="2">
    <source>
        <dbReference type="SAM" id="SignalP"/>
    </source>
</evidence>
<evidence type="ECO:0000313" key="3">
    <source>
        <dbReference type="EMBL" id="GAA1735333.1"/>
    </source>
</evidence>
<keyword evidence="2" id="KW-0732">Signal</keyword>
<dbReference type="EMBL" id="BAAAME010000002">
    <property type="protein sequence ID" value="GAA1735333.1"/>
    <property type="molecule type" value="Genomic_DNA"/>
</dbReference>
<proteinExistence type="predicted"/>
<name>A0ABN2JQ64_9ACTN</name>
<protein>
    <recommendedName>
        <fullName evidence="5">DUF3558 domain-containing protein</fullName>
    </recommendedName>
</protein>
<accession>A0ABN2JQ64</accession>
<feature type="region of interest" description="Disordered" evidence="1">
    <location>
        <begin position="27"/>
        <end position="55"/>
    </location>
</feature>
<feature type="signal peptide" evidence="2">
    <location>
        <begin position="1"/>
        <end position="24"/>
    </location>
</feature>